<evidence type="ECO:0000313" key="2">
    <source>
        <dbReference type="EMBL" id="AFA49448.1"/>
    </source>
</evidence>
<feature type="domain" description="Double zinc ribbon" evidence="1">
    <location>
        <begin position="21"/>
        <end position="71"/>
    </location>
</feature>
<dbReference type="OrthoDB" id="9779910at2"/>
<evidence type="ECO:0000313" key="3">
    <source>
        <dbReference type="Proteomes" id="UP000007177"/>
    </source>
</evidence>
<reference evidence="2 3" key="2">
    <citation type="journal article" date="2012" name="PLoS ONE">
        <title>An ancient pathway combining carbon dioxide fixation with the generation and utilization of a sodium ion gradient for ATP synthesis.</title>
        <authorList>
            <person name="Poehlein A."/>
            <person name="Schmidt S."/>
            <person name="Kaster A.K."/>
            <person name="Goenrich M."/>
            <person name="Vollmers J."/>
            <person name="Thurmer A."/>
            <person name="Bertsch J."/>
            <person name="Schuchmann K."/>
            <person name="Voigt B."/>
            <person name="Hecker M."/>
            <person name="Daniel R."/>
            <person name="Thauer R.K."/>
            <person name="Gottschalk G."/>
            <person name="Muller V."/>
        </authorList>
    </citation>
    <scope>NUCLEOTIDE SEQUENCE [LARGE SCALE GENOMIC DNA]</scope>
    <source>
        <strain evidence="3">ATCC 29683 / DSM 1030 / JCM 2381 / KCTC 1655 / WB1</strain>
    </source>
</reference>
<organism evidence="2 3">
    <name type="scientific">Acetobacterium woodii (strain ATCC 29683 / DSM 1030 / JCM 2381 / KCTC 1655 / WB1)</name>
    <dbReference type="NCBI Taxonomy" id="931626"/>
    <lineage>
        <taxon>Bacteria</taxon>
        <taxon>Bacillati</taxon>
        <taxon>Bacillota</taxon>
        <taxon>Clostridia</taxon>
        <taxon>Eubacteriales</taxon>
        <taxon>Eubacteriaceae</taxon>
        <taxon>Acetobacterium</taxon>
    </lineage>
</organism>
<keyword evidence="3" id="KW-1185">Reference proteome</keyword>
<dbReference type="Proteomes" id="UP000007177">
    <property type="component" value="Chromosome"/>
</dbReference>
<protein>
    <recommendedName>
        <fullName evidence="1">Double zinc ribbon domain-containing protein</fullName>
    </recommendedName>
</protein>
<proteinExistence type="predicted"/>
<dbReference type="EMBL" id="CP002987">
    <property type="protein sequence ID" value="AFA49448.1"/>
    <property type="molecule type" value="Genomic_DNA"/>
</dbReference>
<name>H6LFG1_ACEWD</name>
<dbReference type="RefSeq" id="WP_014357046.1">
    <property type="nucleotide sequence ID" value="NC_016894.1"/>
</dbReference>
<dbReference type="Pfam" id="PF18912">
    <property type="entry name" value="DZR_2"/>
    <property type="match status" value="1"/>
</dbReference>
<sequence length="104" mass="11928">MNLKQFLLTFLENNLFLKNGTCPICGKVLFVTDRFLCRQCEDELPIMINPRCNQCGRPVFETDRNICTPCAKLNLPFAAVTYISIINVQAPNWFKLSNLKTARI</sequence>
<dbReference type="AlphaFoldDB" id="H6LFG1"/>
<dbReference type="KEGG" id="awo:Awo_c26950"/>
<dbReference type="eggNOG" id="COG1040">
    <property type="taxonomic scope" value="Bacteria"/>
</dbReference>
<evidence type="ECO:0000259" key="1">
    <source>
        <dbReference type="Pfam" id="PF18912"/>
    </source>
</evidence>
<reference evidence="3" key="1">
    <citation type="submission" date="2011-07" db="EMBL/GenBank/DDBJ databases">
        <title>Complete genome sequence of Acetobacterium woodii.</title>
        <authorList>
            <person name="Poehlein A."/>
            <person name="Schmidt S."/>
            <person name="Kaster A.-K."/>
            <person name="Goenrich M."/>
            <person name="Vollmers J."/>
            <person name="Thuermer A."/>
            <person name="Gottschalk G."/>
            <person name="Thauer R.K."/>
            <person name="Daniel R."/>
            <person name="Mueller V."/>
        </authorList>
    </citation>
    <scope>NUCLEOTIDE SEQUENCE [LARGE SCALE GENOMIC DNA]</scope>
    <source>
        <strain evidence="3">ATCC 29683 / DSM 1030 / JCM 2381 / KCTC 1655 / WB1</strain>
    </source>
</reference>
<accession>H6LFG1</accession>
<dbReference type="HOGENOM" id="CLU_2244020_0_0_9"/>
<dbReference type="STRING" id="931626.Awo_c26950"/>
<dbReference type="InterPro" id="IPR044005">
    <property type="entry name" value="DZR_2"/>
</dbReference>
<gene>
    <name evidence="2" type="ordered locus">Awo_c26950</name>
</gene>